<name>A0A146K252_9EUKA</name>
<proteinExistence type="predicted"/>
<dbReference type="SUPFAM" id="SSF47473">
    <property type="entry name" value="EF-hand"/>
    <property type="match status" value="1"/>
</dbReference>
<dbReference type="AlphaFoldDB" id="A0A146K252"/>
<evidence type="ECO:0000313" key="1">
    <source>
        <dbReference type="EMBL" id="JAP89711.1"/>
    </source>
</evidence>
<evidence type="ECO:0008006" key="2">
    <source>
        <dbReference type="Google" id="ProtNLM"/>
    </source>
</evidence>
<sequence>APTTENGVAQPANQLLYEQNNDLLTDTVLNQYKFSPSQLDELNSQLKSLMEFAFYCADVNDDQQLSIEQTKHMHRIFQLMYQNPKVSQQKILFEATDFNTTGFVSQQNLKLQLKRIYGVEIEENSSNSMTYTEFKQFIEEKQLKLIPQMTYKIQVDQLSNKVKIQNNVIQNSEFASFQEDDPPKAQSKRKSALQFKIAESEKQTETCSNNVSTEHEFLSKMLDQKMQTPIYLRPPQITSVLAENRNQEVQASPRTAGEIFKQYSQIMAERPVRLKNLQSYESTELLKANLVAQTEKSEQNLAKVEVAKVVNTEKDLFEEAEINLPSDYSQETAKEQPKPERKPRKALKYLTKEEKESYKSYFNQFNEEKLDKDTFVKLISALNLQFTSKQITDICEKFELFDELDAQGFVWLIWVCQNNDLSDDKTVQEWMLNNGGAEEYISLQIHGKLTKLNFEEFKQILNLDQMEKKELIGK</sequence>
<dbReference type="InterPro" id="IPR011992">
    <property type="entry name" value="EF-hand-dom_pair"/>
</dbReference>
<reference evidence="1" key="1">
    <citation type="submission" date="2015-07" db="EMBL/GenBank/DDBJ databases">
        <title>Adaptation to a free-living lifestyle via gene acquisitions in the diplomonad Trepomonas sp. PC1.</title>
        <authorList>
            <person name="Xu F."/>
            <person name="Jerlstrom-Hultqvist J."/>
            <person name="Kolisko M."/>
            <person name="Simpson A.G.B."/>
            <person name="Roger A.J."/>
            <person name="Svard S.G."/>
            <person name="Andersson J.O."/>
        </authorList>
    </citation>
    <scope>NUCLEOTIDE SEQUENCE</scope>
    <source>
        <strain evidence="1">PC1</strain>
    </source>
</reference>
<feature type="non-terminal residue" evidence="1">
    <location>
        <position position="1"/>
    </location>
</feature>
<dbReference type="Gene3D" id="1.10.238.10">
    <property type="entry name" value="EF-hand"/>
    <property type="match status" value="1"/>
</dbReference>
<gene>
    <name evidence="1" type="ORF">TPC1_30794</name>
</gene>
<protein>
    <recommendedName>
        <fullName evidence="2">EF-hand domain-containing protein</fullName>
    </recommendedName>
</protein>
<organism evidence="1">
    <name type="scientific">Trepomonas sp. PC1</name>
    <dbReference type="NCBI Taxonomy" id="1076344"/>
    <lineage>
        <taxon>Eukaryota</taxon>
        <taxon>Metamonada</taxon>
        <taxon>Diplomonadida</taxon>
        <taxon>Hexamitidae</taxon>
        <taxon>Hexamitinae</taxon>
        <taxon>Trepomonas</taxon>
    </lineage>
</organism>
<dbReference type="EMBL" id="GDID01006895">
    <property type="protein sequence ID" value="JAP89711.1"/>
    <property type="molecule type" value="Transcribed_RNA"/>
</dbReference>
<accession>A0A146K252</accession>